<sequence>MHSPQQKQPGWSRISTGRRATVLVAGLAVLTALLAGACGEDGPATAAQALPTLPSDLPTAVPTAEGNGSTPTDQQRKEFLFSLAVAAPWLLDEGLAMSAANKTCQDIKKGVSDADTVANAQKHFTDVDATQAQKIVDAVRVWCKP</sequence>
<dbReference type="InterPro" id="IPR007969">
    <property type="entry name" value="DUF732"/>
</dbReference>
<dbReference type="EMBL" id="BLAE01000004">
    <property type="protein sequence ID" value="GES06771.1"/>
    <property type="molecule type" value="Genomic_DNA"/>
</dbReference>
<gene>
    <name evidence="3" type="ORF">Amac_003660</name>
</gene>
<dbReference type="Proteomes" id="UP000331127">
    <property type="component" value="Unassembled WGS sequence"/>
</dbReference>
<dbReference type="RefSeq" id="WP_155352506.1">
    <property type="nucleotide sequence ID" value="NZ_BAAAHL010000029.1"/>
</dbReference>
<protein>
    <recommendedName>
        <fullName evidence="2">DUF732 domain-containing protein</fullName>
    </recommendedName>
</protein>
<evidence type="ECO:0000256" key="1">
    <source>
        <dbReference type="SAM" id="MobiDB-lite"/>
    </source>
</evidence>
<accession>A0A5M3WI20</accession>
<feature type="region of interest" description="Disordered" evidence="1">
    <location>
        <begin position="47"/>
        <end position="73"/>
    </location>
</feature>
<name>A0A5M3WI20_9ACTN</name>
<evidence type="ECO:0000259" key="2">
    <source>
        <dbReference type="Pfam" id="PF05305"/>
    </source>
</evidence>
<evidence type="ECO:0000313" key="3">
    <source>
        <dbReference type="EMBL" id="GES06771.1"/>
    </source>
</evidence>
<reference evidence="3 4" key="1">
    <citation type="submission" date="2019-10" db="EMBL/GenBank/DDBJ databases">
        <title>Whole genome shotgun sequence of Acrocarpospora macrocephala NBRC 16266.</title>
        <authorList>
            <person name="Ichikawa N."/>
            <person name="Kimura A."/>
            <person name="Kitahashi Y."/>
            <person name="Komaki H."/>
            <person name="Oguchi A."/>
        </authorList>
    </citation>
    <scope>NUCLEOTIDE SEQUENCE [LARGE SCALE GENOMIC DNA]</scope>
    <source>
        <strain evidence="3 4">NBRC 16266</strain>
    </source>
</reference>
<keyword evidence="4" id="KW-1185">Reference proteome</keyword>
<dbReference type="OrthoDB" id="9812625at2"/>
<organism evidence="3 4">
    <name type="scientific">Acrocarpospora macrocephala</name>
    <dbReference type="NCBI Taxonomy" id="150177"/>
    <lineage>
        <taxon>Bacteria</taxon>
        <taxon>Bacillati</taxon>
        <taxon>Actinomycetota</taxon>
        <taxon>Actinomycetes</taxon>
        <taxon>Streptosporangiales</taxon>
        <taxon>Streptosporangiaceae</taxon>
        <taxon>Acrocarpospora</taxon>
    </lineage>
</organism>
<dbReference type="Pfam" id="PF05305">
    <property type="entry name" value="DUF732"/>
    <property type="match status" value="1"/>
</dbReference>
<comment type="caution">
    <text evidence="3">The sequence shown here is derived from an EMBL/GenBank/DDBJ whole genome shotgun (WGS) entry which is preliminary data.</text>
</comment>
<dbReference type="AlphaFoldDB" id="A0A5M3WI20"/>
<evidence type="ECO:0000313" key="4">
    <source>
        <dbReference type="Proteomes" id="UP000331127"/>
    </source>
</evidence>
<feature type="domain" description="DUF732" evidence="2">
    <location>
        <begin position="92"/>
        <end position="143"/>
    </location>
</feature>
<proteinExistence type="predicted"/>